<dbReference type="EMBL" id="JAPIUX010000003">
    <property type="protein sequence ID" value="MCX2560885.1"/>
    <property type="molecule type" value="Genomic_DNA"/>
</dbReference>
<gene>
    <name evidence="5" type="ORF">OQ252_05635</name>
</gene>
<dbReference type="SUPFAM" id="SSF52768">
    <property type="entry name" value="Arginase/deacetylase"/>
    <property type="match status" value="1"/>
</dbReference>
<evidence type="ECO:0000256" key="1">
    <source>
        <dbReference type="ARBA" id="ARBA00022723"/>
    </source>
</evidence>
<dbReference type="InterPro" id="IPR006035">
    <property type="entry name" value="Ureohydrolase"/>
</dbReference>
<dbReference type="Proteomes" id="UP001526446">
    <property type="component" value="Unassembled WGS sequence"/>
</dbReference>
<dbReference type="PRINTS" id="PR00116">
    <property type="entry name" value="ARGINASE"/>
</dbReference>
<accession>A0ABT3Q6H7</accession>
<keyword evidence="6" id="KW-1185">Reference proteome</keyword>
<keyword evidence="2" id="KW-0378">Hydrolase</keyword>
<comment type="similarity">
    <text evidence="4">Belongs to the arginase family.</text>
</comment>
<dbReference type="RefSeq" id="WP_166120801.1">
    <property type="nucleotide sequence ID" value="NZ_JAPIUX010000003.1"/>
</dbReference>
<comment type="caution">
    <text evidence="5">The sequence shown here is derived from an EMBL/GenBank/DDBJ whole genome shotgun (WGS) entry which is preliminary data.</text>
</comment>
<proteinExistence type="inferred from homology"/>
<dbReference type="PROSITE" id="PS51409">
    <property type="entry name" value="ARGINASE_2"/>
    <property type="match status" value="1"/>
</dbReference>
<evidence type="ECO:0000313" key="5">
    <source>
        <dbReference type="EMBL" id="MCX2560885.1"/>
    </source>
</evidence>
<evidence type="ECO:0000256" key="3">
    <source>
        <dbReference type="ARBA" id="ARBA00023211"/>
    </source>
</evidence>
<organism evidence="5 6">
    <name type="scientific">Acetobacter farinalis</name>
    <dbReference type="NCBI Taxonomy" id="1260984"/>
    <lineage>
        <taxon>Bacteria</taxon>
        <taxon>Pseudomonadati</taxon>
        <taxon>Pseudomonadota</taxon>
        <taxon>Alphaproteobacteria</taxon>
        <taxon>Acetobacterales</taxon>
        <taxon>Acetobacteraceae</taxon>
        <taxon>Acetobacter</taxon>
    </lineage>
</organism>
<keyword evidence="1" id="KW-0479">Metal-binding</keyword>
<dbReference type="PANTHER" id="PTHR43782">
    <property type="entry name" value="ARGINASE"/>
    <property type="match status" value="1"/>
</dbReference>
<reference evidence="5 6" key="1">
    <citation type="submission" date="2022-11" db="EMBL/GenBank/DDBJ databases">
        <title>Genome sequencing of Acetobacter type strain.</title>
        <authorList>
            <person name="Heo J."/>
            <person name="Lee D."/>
            <person name="Han B.-H."/>
            <person name="Hong S.-B."/>
            <person name="Kwon S.-W."/>
        </authorList>
    </citation>
    <scope>NUCLEOTIDE SEQUENCE [LARGE SCALE GENOMIC DNA]</scope>
    <source>
        <strain evidence="5 6">KACC 21251</strain>
    </source>
</reference>
<dbReference type="InterPro" id="IPR023696">
    <property type="entry name" value="Ureohydrolase_dom_sf"/>
</dbReference>
<keyword evidence="3" id="KW-0464">Manganese</keyword>
<evidence type="ECO:0000256" key="2">
    <source>
        <dbReference type="ARBA" id="ARBA00022801"/>
    </source>
</evidence>
<dbReference type="Pfam" id="PF00491">
    <property type="entry name" value="Arginase"/>
    <property type="match status" value="1"/>
</dbReference>
<evidence type="ECO:0000313" key="6">
    <source>
        <dbReference type="Proteomes" id="UP001526446"/>
    </source>
</evidence>
<dbReference type="PANTHER" id="PTHR43782:SF3">
    <property type="entry name" value="ARGINASE"/>
    <property type="match status" value="1"/>
</dbReference>
<protein>
    <submittedName>
        <fullName evidence="5">Arginase family protein</fullName>
    </submittedName>
</protein>
<evidence type="ECO:0000256" key="4">
    <source>
        <dbReference type="PROSITE-ProRule" id="PRU00742"/>
    </source>
</evidence>
<sequence>MESILAPTNLGLSPLYQGHEPGVWRAPDVLMSAGLEEALGPDVSITRLPRPAYHPEPPEGTCIRNGYAIRQFSVMLAGHVAHSVQQGHFVLVLGGDCSILLGALAGARQKGPVFLIHFDGHSDFRHPGNYDARRVKSGVAGMDLALATGRGEAFLTQWPGVSGPLVPDERVFQIGERESHDPDFAWPDITATAITQNDIFEFQRIGRAGTSLRIKTFLDAQTETAFWIHFDVDVLDQAFMPAVDCPGSPGLSPADMHAFLTPLVSDRRCLGMTVSIYDPEKDPTGRCAQTLVTLLGHLAYRGGRVPGKSPDSSAREGA</sequence>
<name>A0ABT3Q6H7_9PROT</name>
<dbReference type="Gene3D" id="3.40.800.10">
    <property type="entry name" value="Ureohydrolase domain"/>
    <property type="match status" value="1"/>
</dbReference>